<reference evidence="1" key="1">
    <citation type="submission" date="2020-04" db="EMBL/GenBank/DDBJ databases">
        <authorList>
            <person name="Alioto T."/>
            <person name="Alioto T."/>
            <person name="Gomez Garrido J."/>
        </authorList>
    </citation>
    <scope>NUCLEOTIDE SEQUENCE</scope>
    <source>
        <strain evidence="1">A484AB</strain>
    </source>
</reference>
<proteinExistence type="predicted"/>
<feature type="non-terminal residue" evidence="1">
    <location>
        <position position="1"/>
    </location>
</feature>
<name>A0A7D9LDW6_PARCT</name>
<dbReference type="AlphaFoldDB" id="A0A7D9LDW6"/>
<keyword evidence="2" id="KW-1185">Reference proteome</keyword>
<sequence>VVKLYRGREEEDQWYDARENFSDEDEQWYDVNSEEDLKPILTKRGMKKKVKKYVINPNGSYDPIHFLDITKDEVEALVNSETEPRNVSMSLACEMVRNDPKTEEEVSAIAHFRSKPTNSPV</sequence>
<accession>A0A7D9LDW6</accession>
<evidence type="ECO:0000313" key="2">
    <source>
        <dbReference type="Proteomes" id="UP001152795"/>
    </source>
</evidence>
<dbReference type="EMBL" id="CACRXK020018720">
    <property type="protein sequence ID" value="CAB4032812.1"/>
    <property type="molecule type" value="Genomic_DNA"/>
</dbReference>
<organism evidence="1 2">
    <name type="scientific">Paramuricea clavata</name>
    <name type="common">Red gorgonian</name>
    <name type="synonym">Violescent sea-whip</name>
    <dbReference type="NCBI Taxonomy" id="317549"/>
    <lineage>
        <taxon>Eukaryota</taxon>
        <taxon>Metazoa</taxon>
        <taxon>Cnidaria</taxon>
        <taxon>Anthozoa</taxon>
        <taxon>Octocorallia</taxon>
        <taxon>Malacalcyonacea</taxon>
        <taxon>Plexauridae</taxon>
        <taxon>Paramuricea</taxon>
    </lineage>
</organism>
<gene>
    <name evidence="1" type="ORF">PACLA_8A026154</name>
</gene>
<evidence type="ECO:0000313" key="1">
    <source>
        <dbReference type="EMBL" id="CAB4032812.1"/>
    </source>
</evidence>
<comment type="caution">
    <text evidence="1">The sequence shown here is derived from an EMBL/GenBank/DDBJ whole genome shotgun (WGS) entry which is preliminary data.</text>
</comment>
<dbReference type="Proteomes" id="UP001152795">
    <property type="component" value="Unassembled WGS sequence"/>
</dbReference>
<protein>
    <submittedName>
        <fullName evidence="1">Uncharacterized protein</fullName>
    </submittedName>
</protein>